<dbReference type="Proteomes" id="UP000829685">
    <property type="component" value="Unassembled WGS sequence"/>
</dbReference>
<evidence type="ECO:0000256" key="1">
    <source>
        <dbReference type="SAM" id="MobiDB-lite"/>
    </source>
</evidence>
<feature type="transmembrane region" description="Helical" evidence="2">
    <location>
        <begin position="256"/>
        <end position="279"/>
    </location>
</feature>
<keyword evidence="2" id="KW-1133">Transmembrane helix</keyword>
<keyword evidence="2" id="KW-0812">Transmembrane</keyword>
<feature type="compositionally biased region" description="Polar residues" evidence="1">
    <location>
        <begin position="346"/>
        <end position="367"/>
    </location>
</feature>
<dbReference type="OrthoDB" id="4849731at2759"/>
<sequence>MVSSMLRLSVISCAVAVANAKWFNGRDEPPSWRPAEETQVSPDLATNGWTPKPTPAPGARFLERELAKRASTNTCGYYAGYSSSAAVICQNAAQCIVNDSDMAMGCCRSSDIQDCQIATVCIESASASRYTGLDSYAIFCTSSEYPSCVTYSYDNFDPLYAGYSALGCGAESGVYSVEYYPPALGSAVSGSSRRTSKTSTRTSASVQTTGGSLTSKGNAGATGKSSTTTGSATGAGQTTSPTAEPAAQPSGPNTGAIVGGVVGGLAGLALIVTGIFLLVRHSQKNKDGGAPPPGPPAQTTSYYAPGPGPDQSVYGQPPPMDQTQHYAAYAPAGFAAVDNRSSMAPSTYFAQSPKPSQYDNSISVSPTGSPPPQSVDNAYQGAMAGYTPPPGGQQQPQYQAYTPPPAQQYQAYNPHTAHAHAHELPTSRPDGELRELA</sequence>
<keyword evidence="5" id="KW-1185">Reference proteome</keyword>
<feature type="region of interest" description="Disordered" evidence="1">
    <location>
        <begin position="26"/>
        <end position="56"/>
    </location>
</feature>
<proteinExistence type="predicted"/>
<accession>A0A9P9W9W8</accession>
<feature type="region of interest" description="Disordered" evidence="1">
    <location>
        <begin position="346"/>
        <end position="437"/>
    </location>
</feature>
<gene>
    <name evidence="4" type="ORF">JX265_012712</name>
</gene>
<organism evidence="4 5">
    <name type="scientific">Neoarthrinium moseri</name>
    <dbReference type="NCBI Taxonomy" id="1658444"/>
    <lineage>
        <taxon>Eukaryota</taxon>
        <taxon>Fungi</taxon>
        <taxon>Dikarya</taxon>
        <taxon>Ascomycota</taxon>
        <taxon>Pezizomycotina</taxon>
        <taxon>Sordariomycetes</taxon>
        <taxon>Xylariomycetidae</taxon>
        <taxon>Amphisphaeriales</taxon>
        <taxon>Apiosporaceae</taxon>
        <taxon>Neoarthrinium</taxon>
    </lineage>
</organism>
<evidence type="ECO:0000256" key="2">
    <source>
        <dbReference type="SAM" id="Phobius"/>
    </source>
</evidence>
<feature type="region of interest" description="Disordered" evidence="1">
    <location>
        <begin position="284"/>
        <end position="323"/>
    </location>
</feature>
<dbReference type="AlphaFoldDB" id="A0A9P9W9W8"/>
<evidence type="ECO:0000313" key="5">
    <source>
        <dbReference type="Proteomes" id="UP000829685"/>
    </source>
</evidence>
<feature type="compositionally biased region" description="Low complexity" evidence="1">
    <location>
        <begin position="392"/>
        <end position="412"/>
    </location>
</feature>
<keyword evidence="3" id="KW-0732">Signal</keyword>
<feature type="compositionally biased region" description="Low complexity" evidence="1">
    <location>
        <begin position="189"/>
        <end position="205"/>
    </location>
</feature>
<protein>
    <submittedName>
        <fullName evidence="4">Uncharacterized protein</fullName>
    </submittedName>
</protein>
<reference evidence="4" key="1">
    <citation type="submission" date="2021-03" db="EMBL/GenBank/DDBJ databases">
        <title>Revisited historic fungal species revealed as producer of novel bioactive compounds through whole genome sequencing and comparative genomics.</title>
        <authorList>
            <person name="Vignolle G.A."/>
            <person name="Hochenegger N."/>
            <person name="Mach R.L."/>
            <person name="Mach-Aigner A.R."/>
            <person name="Javad Rahimi M."/>
            <person name="Salim K.A."/>
            <person name="Chan C.M."/>
            <person name="Lim L.B.L."/>
            <person name="Cai F."/>
            <person name="Druzhinina I.S."/>
            <person name="U'Ren J.M."/>
            <person name="Derntl C."/>
        </authorList>
    </citation>
    <scope>NUCLEOTIDE SEQUENCE</scope>
    <source>
        <strain evidence="4">TUCIM 5799</strain>
    </source>
</reference>
<feature type="compositionally biased region" description="Basic and acidic residues" evidence="1">
    <location>
        <begin position="26"/>
        <end position="36"/>
    </location>
</feature>
<feature type="compositionally biased region" description="Polar residues" evidence="1">
    <location>
        <begin position="206"/>
        <end position="217"/>
    </location>
</feature>
<feature type="signal peptide" evidence="3">
    <location>
        <begin position="1"/>
        <end position="20"/>
    </location>
</feature>
<feature type="compositionally biased region" description="Low complexity" evidence="1">
    <location>
        <begin position="219"/>
        <end position="243"/>
    </location>
</feature>
<comment type="caution">
    <text evidence="4">The sequence shown here is derived from an EMBL/GenBank/DDBJ whole genome shotgun (WGS) entry which is preliminary data.</text>
</comment>
<evidence type="ECO:0000313" key="4">
    <source>
        <dbReference type="EMBL" id="KAI1853421.1"/>
    </source>
</evidence>
<feature type="chain" id="PRO_5040303424" evidence="3">
    <location>
        <begin position="21"/>
        <end position="437"/>
    </location>
</feature>
<feature type="region of interest" description="Disordered" evidence="1">
    <location>
        <begin position="185"/>
        <end position="251"/>
    </location>
</feature>
<keyword evidence="2" id="KW-0472">Membrane</keyword>
<name>A0A9P9W9W8_9PEZI</name>
<dbReference type="EMBL" id="JAFIMR010000057">
    <property type="protein sequence ID" value="KAI1853421.1"/>
    <property type="molecule type" value="Genomic_DNA"/>
</dbReference>
<feature type="compositionally biased region" description="Basic and acidic residues" evidence="1">
    <location>
        <begin position="420"/>
        <end position="437"/>
    </location>
</feature>
<evidence type="ECO:0000256" key="3">
    <source>
        <dbReference type="SAM" id="SignalP"/>
    </source>
</evidence>